<feature type="transmembrane region" description="Helical" evidence="1">
    <location>
        <begin position="169"/>
        <end position="195"/>
    </location>
</feature>
<dbReference type="EMBL" id="WMBR01000004">
    <property type="protein sequence ID" value="MXP22766.1"/>
    <property type="molecule type" value="Genomic_DNA"/>
</dbReference>
<feature type="transmembrane region" description="Helical" evidence="1">
    <location>
        <begin position="372"/>
        <end position="390"/>
    </location>
</feature>
<dbReference type="AlphaFoldDB" id="A0A6L7GS76"/>
<protein>
    <submittedName>
        <fullName evidence="2">Uncharacterized protein</fullName>
    </submittedName>
</protein>
<feature type="transmembrane region" description="Helical" evidence="1">
    <location>
        <begin position="307"/>
        <end position="327"/>
    </location>
</feature>
<evidence type="ECO:0000313" key="2">
    <source>
        <dbReference type="EMBL" id="MXP22766.1"/>
    </source>
</evidence>
<organism evidence="2 3">
    <name type="scientific">Gordonia mangrovi</name>
    <dbReference type="NCBI Taxonomy" id="2665643"/>
    <lineage>
        <taxon>Bacteria</taxon>
        <taxon>Bacillati</taxon>
        <taxon>Actinomycetota</taxon>
        <taxon>Actinomycetes</taxon>
        <taxon>Mycobacteriales</taxon>
        <taxon>Gordoniaceae</taxon>
        <taxon>Gordonia</taxon>
    </lineage>
</organism>
<keyword evidence="1" id="KW-0472">Membrane</keyword>
<sequence>MLSRRTIWSVAITMIVAQLVVRGWLAATGNFYWDDLVLIGRASSNPILSWDYLGHSHDGHFMPAAFLVAGVSTVIAPVNWVVPAVTLVVLQALASLAVWRMIRVLAPQAGIGALAALAFYLFSPMTVPAFAWWAAALNSLPLQAAMAWIVADAVLLVRSGGRRHDARFIVIRSTVVFVVALAFFEKSLFILPVAFAAATLSARSGVRGRPDDTAVGSDTDRLDASTEPTETALIRAFTGARTLWVVLGGVFVVWLLVFFSVSDATAGEHSISQTLRLVWRSINNAVVPSFVGGPWEWERWVPSPPMGFAPVWMIVLGWLVLAALVVWAVMMRRGALAVVACVIVYVVAAQIPVMWNRSSANTALELAQTMRYLPDTALVITIAIALIISSPPSCRHAPGRHTGVRPERRQAGVLAVALVGALAVASAMISLASFSSSWRDDPTGDYLANAKRSLADHQDHTMFDQALPLEVLLPVAYPNNQISHTFGRLRERPEFGVTTDRLQVLDSSGRMVDGAVTPARTIEPGRGACDRPEITGPTELSLSGPLLQWRWTIGVGYCANIPGQIEMALDDGPAQQVTVQAGLHVAYVQLEGRGHGISIRPLTPGLALHTGEGRVGEVAEARLVG</sequence>
<keyword evidence="1" id="KW-0812">Transmembrane</keyword>
<proteinExistence type="predicted"/>
<feature type="transmembrane region" description="Helical" evidence="1">
    <location>
        <begin position="7"/>
        <end position="27"/>
    </location>
</feature>
<feature type="transmembrane region" description="Helical" evidence="1">
    <location>
        <begin position="111"/>
        <end position="134"/>
    </location>
</feature>
<dbReference type="Proteomes" id="UP000475545">
    <property type="component" value="Unassembled WGS sequence"/>
</dbReference>
<name>A0A6L7GS76_9ACTN</name>
<gene>
    <name evidence="2" type="ORF">GIY30_15600</name>
</gene>
<feature type="transmembrane region" description="Helical" evidence="1">
    <location>
        <begin position="334"/>
        <end position="352"/>
    </location>
</feature>
<reference evidence="2 3" key="1">
    <citation type="submission" date="2019-11" db="EMBL/GenBank/DDBJ databases">
        <title>Gordonia sp. nov., a novel actinobacterium isolated from mangrove soil in Hainan.</title>
        <authorList>
            <person name="Huang X."/>
            <person name="Xie Y."/>
            <person name="Chu X."/>
            <person name="Xiao K."/>
        </authorList>
    </citation>
    <scope>NUCLEOTIDE SEQUENCE [LARGE SCALE GENOMIC DNA]</scope>
    <source>
        <strain evidence="2 3">HNM0687</strain>
    </source>
</reference>
<keyword evidence="1" id="KW-1133">Transmembrane helix</keyword>
<evidence type="ECO:0000313" key="3">
    <source>
        <dbReference type="Proteomes" id="UP000475545"/>
    </source>
</evidence>
<evidence type="ECO:0000256" key="1">
    <source>
        <dbReference type="SAM" id="Phobius"/>
    </source>
</evidence>
<feature type="transmembrane region" description="Helical" evidence="1">
    <location>
        <begin position="411"/>
        <end position="434"/>
    </location>
</feature>
<keyword evidence="3" id="KW-1185">Reference proteome</keyword>
<feature type="transmembrane region" description="Helical" evidence="1">
    <location>
        <begin position="243"/>
        <end position="265"/>
    </location>
</feature>
<accession>A0A6L7GS76</accession>
<comment type="caution">
    <text evidence="2">The sequence shown here is derived from an EMBL/GenBank/DDBJ whole genome shotgun (WGS) entry which is preliminary data.</text>
</comment>
<dbReference type="RefSeq" id="WP_160902957.1">
    <property type="nucleotide sequence ID" value="NZ_CP102850.1"/>
</dbReference>